<feature type="coiled-coil region" evidence="1">
    <location>
        <begin position="545"/>
        <end position="572"/>
    </location>
</feature>
<evidence type="ECO:0000256" key="2">
    <source>
        <dbReference type="SAM" id="MobiDB-lite"/>
    </source>
</evidence>
<evidence type="ECO:0000313" key="4">
    <source>
        <dbReference type="Proteomes" id="UP000011976"/>
    </source>
</evidence>
<name>M9LZG4_PSEA3</name>
<evidence type="ECO:0000256" key="1">
    <source>
        <dbReference type="SAM" id="Coils"/>
    </source>
</evidence>
<feature type="region of interest" description="Disordered" evidence="2">
    <location>
        <begin position="197"/>
        <end position="304"/>
    </location>
</feature>
<organism evidence="3 4">
    <name type="scientific">Pseudozyma antarctica (strain T-34)</name>
    <name type="common">Yeast</name>
    <name type="synonym">Candida antarctica</name>
    <dbReference type="NCBI Taxonomy" id="1151754"/>
    <lineage>
        <taxon>Eukaryota</taxon>
        <taxon>Fungi</taxon>
        <taxon>Dikarya</taxon>
        <taxon>Basidiomycota</taxon>
        <taxon>Ustilaginomycotina</taxon>
        <taxon>Ustilaginomycetes</taxon>
        <taxon>Ustilaginales</taxon>
        <taxon>Ustilaginaceae</taxon>
        <taxon>Moesziomyces</taxon>
    </lineage>
</organism>
<reference evidence="4" key="1">
    <citation type="journal article" date="2013" name="Genome Announc.">
        <title>Genome sequence of the basidiomycetous yeast Pseudozyma antarctica T-34, a producer of the glycolipid biosurfactants mannosylerythritol lipids.</title>
        <authorList>
            <person name="Morita T."/>
            <person name="Koike H."/>
            <person name="Koyama Y."/>
            <person name="Hagiwara H."/>
            <person name="Ito E."/>
            <person name="Fukuoka T."/>
            <person name="Imura T."/>
            <person name="Machida M."/>
            <person name="Kitamoto D."/>
        </authorList>
    </citation>
    <scope>NUCLEOTIDE SEQUENCE [LARGE SCALE GENOMIC DNA]</scope>
    <source>
        <strain evidence="4">T-34</strain>
    </source>
</reference>
<protein>
    <submittedName>
        <fullName evidence="3">Uncharacterized protein</fullName>
    </submittedName>
</protein>
<keyword evidence="1" id="KW-0175">Coiled coil</keyword>
<dbReference type="EMBL" id="DF196788">
    <property type="protein sequence ID" value="GAC76429.1"/>
    <property type="molecule type" value="Genomic_DNA"/>
</dbReference>
<dbReference type="Proteomes" id="UP000011976">
    <property type="component" value="Unassembled WGS sequence"/>
</dbReference>
<dbReference type="AlphaFoldDB" id="M9LZG4"/>
<sequence length="609" mass="67337">MSGTASPSAHQSRLPAEILADIIELAIFTSSPCPLVPPSVSRSSEEPTSPFDHPLRAAYTSAWAWTGHLLRVSKLFYSIARPLLLQTLTLDTDAAGKAFFTELAEHNDPIATLKRVEKAWLGNLSELERNGLDVEPRSLKLSEAAWYEECPGGFVVGHAYASRTKPTTRRSKELGGGGTKPKQYRSVSVYWAEEQLIEEVSDPDRSSSDDDSAGSDEDADFDMDEIPQGRSGRFSALSTPAESTPLTGASSSSTRRCSQGAGSVGDPRIDRPHEPAWQTLYSRQRRLSPVHSRGQPGPLAASLPSARIPQPLMAAAAAGPSEDDLDPWDMQDAQERLAALATQPVDSSALHPVAADAPVGAATQSSPEISTTADIAASTLAWCQASLQKQRRGREIYAYHVCTATLESWITPLFASLRSLRLITLSFYPGHILDDDKLEHMLRRILAENAKLERLLIRIVLDAASAGSRMRRFERTKTIAGAADRIGDERIRVMLLNPKVGEGELVALSEHRPEERMGTLDPLSRKAVTLTKEAWWSRVLQQNHCEREVEDVRCLEDDAMRLEKDREMRERRLSNWKMFFPPHQHGNPTHLVNLIHHADSWPDHPHPLP</sequence>
<feature type="compositionally biased region" description="Acidic residues" evidence="2">
    <location>
        <begin position="209"/>
        <end position="225"/>
    </location>
</feature>
<gene>
    <name evidence="3" type="ORF">PANT_22c00022</name>
</gene>
<evidence type="ECO:0000313" key="3">
    <source>
        <dbReference type="EMBL" id="GAC76429.1"/>
    </source>
</evidence>
<dbReference type="OrthoDB" id="2549313at2759"/>
<accession>M9LZG4</accession>
<proteinExistence type="predicted"/>
<feature type="compositionally biased region" description="Polar residues" evidence="2">
    <location>
        <begin position="236"/>
        <end position="261"/>
    </location>
</feature>